<gene>
    <name evidence="2" type="ORF">QF034_008109</name>
</gene>
<feature type="region of interest" description="Disordered" evidence="1">
    <location>
        <begin position="19"/>
        <end position="49"/>
    </location>
</feature>
<dbReference type="Proteomes" id="UP001232755">
    <property type="component" value="Unassembled WGS sequence"/>
</dbReference>
<proteinExistence type="predicted"/>
<accession>A0ABU0R2I4</accession>
<evidence type="ECO:0000256" key="1">
    <source>
        <dbReference type="SAM" id="MobiDB-lite"/>
    </source>
</evidence>
<organism evidence="2 3">
    <name type="scientific">Streptomyces africanus</name>
    <dbReference type="NCBI Taxonomy" id="231024"/>
    <lineage>
        <taxon>Bacteria</taxon>
        <taxon>Bacillati</taxon>
        <taxon>Actinomycetota</taxon>
        <taxon>Actinomycetes</taxon>
        <taxon>Kitasatosporales</taxon>
        <taxon>Streptomycetaceae</taxon>
        <taxon>Streptomyces</taxon>
    </lineage>
</organism>
<dbReference type="EMBL" id="JAUSYP010000001">
    <property type="protein sequence ID" value="MDQ0753878.1"/>
    <property type="molecule type" value="Genomic_DNA"/>
</dbReference>
<comment type="caution">
    <text evidence="2">The sequence shown here is derived from an EMBL/GenBank/DDBJ whole genome shotgun (WGS) entry which is preliminary data.</text>
</comment>
<protein>
    <submittedName>
        <fullName evidence="2">Uncharacterized protein</fullName>
    </submittedName>
</protein>
<keyword evidence="3" id="KW-1185">Reference proteome</keyword>
<reference evidence="2 3" key="1">
    <citation type="submission" date="2023-07" db="EMBL/GenBank/DDBJ databases">
        <title>Comparative genomics of wheat-associated soil bacteria to identify genetic determinants of phenazine resistance.</title>
        <authorList>
            <person name="Mouncey N."/>
        </authorList>
    </citation>
    <scope>NUCLEOTIDE SEQUENCE [LARGE SCALE GENOMIC DNA]</scope>
    <source>
        <strain evidence="2 3">B3I12</strain>
    </source>
</reference>
<evidence type="ECO:0000313" key="2">
    <source>
        <dbReference type="EMBL" id="MDQ0753878.1"/>
    </source>
</evidence>
<dbReference type="RefSeq" id="WP_307179666.1">
    <property type="nucleotide sequence ID" value="NZ_JAUSYP010000001.1"/>
</dbReference>
<name>A0ABU0R2I4_9ACTN</name>
<evidence type="ECO:0000313" key="3">
    <source>
        <dbReference type="Proteomes" id="UP001232755"/>
    </source>
</evidence>
<sequence length="49" mass="5546">MDEVPERYRVEFASGTAASVAKRRSFRDHERNDIEPDLPGWPELSSPGS</sequence>